<dbReference type="Proteomes" id="UP000198512">
    <property type="component" value="Unassembled WGS sequence"/>
</dbReference>
<gene>
    <name evidence="1" type="ORF">SAMN05216600_13018</name>
</gene>
<reference evidence="1 2" key="1">
    <citation type="submission" date="2016-10" db="EMBL/GenBank/DDBJ databases">
        <authorList>
            <person name="Varghese N."/>
            <person name="Submissions S."/>
        </authorList>
    </citation>
    <scope>NUCLEOTIDE SEQUENCE [LARGE SCALE GENOMIC DNA]</scope>
    <source>
        <strain evidence="1 2">CIP 109853</strain>
    </source>
</reference>
<comment type="caution">
    <text evidence="1">The sequence shown here is derived from an EMBL/GenBank/DDBJ whole genome shotgun (WGS) entry which is preliminary data.</text>
</comment>
<accession>A0ABY1BRD5</accession>
<evidence type="ECO:0000313" key="1">
    <source>
        <dbReference type="EMBL" id="SER44610.1"/>
    </source>
</evidence>
<evidence type="ECO:0000313" key="2">
    <source>
        <dbReference type="Proteomes" id="UP000198512"/>
    </source>
</evidence>
<sequence length="84" mass="8867">MAGAGRDSAHVSGFVSLGPDRLSPYAFSGSFFPALKASVRQAMLTEPEPLAVFLASQYASGILPVSHAEYVPLLRLMEKASAAR</sequence>
<keyword evidence="2" id="KW-1185">Reference proteome</keyword>
<organism evidence="1 2">
    <name type="scientific">Pseudomonas cuatrocienegasensis</name>
    <dbReference type="NCBI Taxonomy" id="543360"/>
    <lineage>
        <taxon>Bacteria</taxon>
        <taxon>Pseudomonadati</taxon>
        <taxon>Pseudomonadota</taxon>
        <taxon>Gammaproteobacteria</taxon>
        <taxon>Pseudomonadales</taxon>
        <taxon>Pseudomonadaceae</taxon>
        <taxon>Pseudomonas</taxon>
    </lineage>
</organism>
<proteinExistence type="predicted"/>
<dbReference type="RefSeq" id="WP_069522044.1">
    <property type="nucleotide sequence ID" value="NZ_FOFP01000030.1"/>
</dbReference>
<protein>
    <submittedName>
        <fullName evidence="1">Phosphonate transport system substrate-binding protein</fullName>
    </submittedName>
</protein>
<name>A0ABY1BRD5_9PSED</name>
<dbReference type="EMBL" id="FOFP01000030">
    <property type="protein sequence ID" value="SER44610.1"/>
    <property type="molecule type" value="Genomic_DNA"/>
</dbReference>